<evidence type="ECO:0000313" key="10">
    <source>
        <dbReference type="Proteomes" id="UP001403385"/>
    </source>
</evidence>
<dbReference type="InterPro" id="IPR036005">
    <property type="entry name" value="Creatinase/aminopeptidase-like"/>
</dbReference>
<reference evidence="9 10" key="1">
    <citation type="submission" date="2024-04" db="EMBL/GenBank/DDBJ databases">
        <title>Novel genus in family Flammeovirgaceae.</title>
        <authorList>
            <person name="Nguyen T.H."/>
            <person name="Vuong T.Q."/>
            <person name="Le H."/>
            <person name="Kim S.-G."/>
        </authorList>
    </citation>
    <scope>NUCLEOTIDE SEQUENCE [LARGE SCALE GENOMIC DNA]</scope>
    <source>
        <strain evidence="9 10">JCM 23209</strain>
    </source>
</reference>
<evidence type="ECO:0000256" key="1">
    <source>
        <dbReference type="ARBA" id="ARBA00001424"/>
    </source>
</evidence>
<dbReference type="Gene3D" id="3.90.230.10">
    <property type="entry name" value="Creatinase/methionine aminopeptidase superfamily"/>
    <property type="match status" value="1"/>
</dbReference>
<comment type="catalytic activity">
    <reaction evidence="1">
        <text>Release of any N-terminal amino acid, including proline, that is linked to proline, even from a dipeptide or tripeptide.</text>
        <dbReference type="EC" id="3.4.11.9"/>
    </reaction>
</comment>
<dbReference type="Pfam" id="PF05195">
    <property type="entry name" value="AMP_N"/>
    <property type="match status" value="1"/>
</dbReference>
<dbReference type="EC" id="3.4.11.9" evidence="4"/>
<evidence type="ECO:0000256" key="6">
    <source>
        <dbReference type="ARBA" id="ARBA00022801"/>
    </source>
</evidence>
<evidence type="ECO:0000256" key="5">
    <source>
        <dbReference type="ARBA" id="ARBA00022723"/>
    </source>
</evidence>
<keyword evidence="9" id="KW-0031">Aminopeptidase</keyword>
<sequence>MKMFSAETYKQRREGLKKQLSSGIVLFMGNEEVGMNFKDNVYHFRQDSSFLYYFGIDVPGLVGIMDLDEGTEIIFGNELSIDDIVWTGPLPTIAELAANAGVSQTRPTTHIEEILKTAKAQQRTIHFLPPYRSVNKQKIQAWLEIHPEQQAQEASVELIKAVVAQREIKSEEELQEIDKAVNITSEMHLTAMKGAKPGLIESQLTGLVHGKAISGGGDLSFPIILTVNGQVLHNHYHGNTLKEGQMVLCDCGAEAPSHYAGDMTRTFPVGKQFTERQRELYQIVIDAHEAAVAALKPGVRFKDIHLLACKTLAEGLKGVGLMKGDVEEAVNQGAHTLFFQCGLGHMMGLDVHDMEDLGEQYVGYDESLKKSTEFGLKSLRLGKALQKGFVVTVEPGIYMIPELIDMWKSEGKYADFVNYDKVETYKDFGGIRVEEDFVITGNGADLLGTPVAKSVSEVEAVRASSF</sequence>
<dbReference type="GO" id="GO:0030145">
    <property type="term" value="F:manganese ion binding"/>
    <property type="evidence" value="ECO:0007669"/>
    <property type="project" value="InterPro"/>
</dbReference>
<comment type="similarity">
    <text evidence="3">Belongs to the peptidase M24B family.</text>
</comment>
<dbReference type="InterPro" id="IPR052433">
    <property type="entry name" value="X-Pro_dipept-like"/>
</dbReference>
<dbReference type="SMART" id="SM01011">
    <property type="entry name" value="AMP_N"/>
    <property type="match status" value="1"/>
</dbReference>
<dbReference type="Pfam" id="PF00557">
    <property type="entry name" value="Peptidase_M24"/>
    <property type="match status" value="1"/>
</dbReference>
<name>A0AAW9SG18_9BACT</name>
<comment type="cofactor">
    <cofactor evidence="2">
        <name>Mn(2+)</name>
        <dbReference type="ChEBI" id="CHEBI:29035"/>
    </cofactor>
</comment>
<feature type="domain" description="Aminopeptidase P N-terminal" evidence="8">
    <location>
        <begin position="4"/>
        <end position="136"/>
    </location>
</feature>
<dbReference type="EMBL" id="JBDKWZ010000027">
    <property type="protein sequence ID" value="MEN7551799.1"/>
    <property type="molecule type" value="Genomic_DNA"/>
</dbReference>
<evidence type="ECO:0000313" key="9">
    <source>
        <dbReference type="EMBL" id="MEN7551799.1"/>
    </source>
</evidence>
<dbReference type="InterPro" id="IPR029149">
    <property type="entry name" value="Creatin/AminoP/Spt16_N"/>
</dbReference>
<evidence type="ECO:0000259" key="8">
    <source>
        <dbReference type="SMART" id="SM01011"/>
    </source>
</evidence>
<dbReference type="GO" id="GO:0070006">
    <property type="term" value="F:metalloaminopeptidase activity"/>
    <property type="evidence" value="ECO:0007669"/>
    <property type="project" value="InterPro"/>
</dbReference>
<evidence type="ECO:0000256" key="3">
    <source>
        <dbReference type="ARBA" id="ARBA00008766"/>
    </source>
</evidence>
<dbReference type="PANTHER" id="PTHR43226">
    <property type="entry name" value="XAA-PRO AMINOPEPTIDASE 3"/>
    <property type="match status" value="1"/>
</dbReference>
<dbReference type="Gene3D" id="3.40.350.10">
    <property type="entry name" value="Creatinase/prolidase N-terminal domain"/>
    <property type="match status" value="1"/>
</dbReference>
<comment type="caution">
    <text evidence="9">The sequence shown here is derived from an EMBL/GenBank/DDBJ whole genome shotgun (WGS) entry which is preliminary data.</text>
</comment>
<dbReference type="InterPro" id="IPR007865">
    <property type="entry name" value="Aminopep_P_N"/>
</dbReference>
<dbReference type="PANTHER" id="PTHR43226:SF4">
    <property type="entry name" value="XAA-PRO AMINOPEPTIDASE 3"/>
    <property type="match status" value="1"/>
</dbReference>
<dbReference type="SUPFAM" id="SSF53092">
    <property type="entry name" value="Creatinase/prolidase N-terminal domain"/>
    <property type="match status" value="1"/>
</dbReference>
<dbReference type="RefSeq" id="WP_346824577.1">
    <property type="nucleotide sequence ID" value="NZ_JBDKWZ010000027.1"/>
</dbReference>
<keyword evidence="9" id="KW-0645">Protease</keyword>
<gene>
    <name evidence="9" type="ORF">AAG747_28040</name>
</gene>
<dbReference type="GO" id="GO:0005829">
    <property type="term" value="C:cytosol"/>
    <property type="evidence" value="ECO:0007669"/>
    <property type="project" value="TreeGrafter"/>
</dbReference>
<organism evidence="9 10">
    <name type="scientific">Rapidithrix thailandica</name>
    <dbReference type="NCBI Taxonomy" id="413964"/>
    <lineage>
        <taxon>Bacteria</taxon>
        <taxon>Pseudomonadati</taxon>
        <taxon>Bacteroidota</taxon>
        <taxon>Cytophagia</taxon>
        <taxon>Cytophagales</taxon>
        <taxon>Flammeovirgaceae</taxon>
        <taxon>Rapidithrix</taxon>
    </lineage>
</organism>
<keyword evidence="10" id="KW-1185">Reference proteome</keyword>
<keyword evidence="6" id="KW-0378">Hydrolase</keyword>
<dbReference type="InterPro" id="IPR000994">
    <property type="entry name" value="Pept_M24"/>
</dbReference>
<accession>A0AAW9SG18</accession>
<protein>
    <recommendedName>
        <fullName evidence="4">Xaa-Pro aminopeptidase</fullName>
        <ecNumber evidence="4">3.4.11.9</ecNumber>
    </recommendedName>
</protein>
<proteinExistence type="inferred from homology"/>
<dbReference type="CDD" id="cd01087">
    <property type="entry name" value="Prolidase"/>
    <property type="match status" value="1"/>
</dbReference>
<dbReference type="Proteomes" id="UP001403385">
    <property type="component" value="Unassembled WGS sequence"/>
</dbReference>
<evidence type="ECO:0000256" key="7">
    <source>
        <dbReference type="ARBA" id="ARBA00023211"/>
    </source>
</evidence>
<evidence type="ECO:0000256" key="4">
    <source>
        <dbReference type="ARBA" id="ARBA00012574"/>
    </source>
</evidence>
<keyword evidence="5" id="KW-0479">Metal-binding</keyword>
<keyword evidence="7" id="KW-0464">Manganese</keyword>
<dbReference type="SUPFAM" id="SSF55920">
    <property type="entry name" value="Creatinase/aminopeptidase"/>
    <property type="match status" value="1"/>
</dbReference>
<evidence type="ECO:0000256" key="2">
    <source>
        <dbReference type="ARBA" id="ARBA00001936"/>
    </source>
</evidence>
<dbReference type="GO" id="GO:0006508">
    <property type="term" value="P:proteolysis"/>
    <property type="evidence" value="ECO:0007669"/>
    <property type="project" value="TreeGrafter"/>
</dbReference>
<dbReference type="AlphaFoldDB" id="A0AAW9SG18"/>